<feature type="region of interest" description="Disordered" evidence="1">
    <location>
        <begin position="45"/>
        <end position="76"/>
    </location>
</feature>
<comment type="caution">
    <text evidence="2">The sequence shown here is derived from an EMBL/GenBank/DDBJ whole genome shotgun (WGS) entry which is preliminary data.</text>
</comment>
<evidence type="ECO:0000256" key="1">
    <source>
        <dbReference type="SAM" id="MobiDB-lite"/>
    </source>
</evidence>
<evidence type="ECO:0000313" key="3">
    <source>
        <dbReference type="Proteomes" id="UP000663845"/>
    </source>
</evidence>
<organism evidence="2 3">
    <name type="scientific">Adineta steineri</name>
    <dbReference type="NCBI Taxonomy" id="433720"/>
    <lineage>
        <taxon>Eukaryota</taxon>
        <taxon>Metazoa</taxon>
        <taxon>Spiralia</taxon>
        <taxon>Gnathifera</taxon>
        <taxon>Rotifera</taxon>
        <taxon>Eurotatoria</taxon>
        <taxon>Bdelloidea</taxon>
        <taxon>Adinetida</taxon>
        <taxon>Adinetidae</taxon>
        <taxon>Adineta</taxon>
    </lineage>
</organism>
<feature type="region of interest" description="Disordered" evidence="1">
    <location>
        <begin position="99"/>
        <end position="129"/>
    </location>
</feature>
<sequence>MYVTNVYLCKILTLDSYAVMSSKSTMKKRQHLNCHDNEIEQIKLEKLSSSSNQDRLENSRSVDIPNNEETFTSSSINTPIKSQLNIDNKDIELLESKNNLNQERPSKIQTNTNDIVQHSTSPIDDQSSSSSHILINESHDKQQLDIDTTKEEIDQSAESIILMDHNKTIQDSSSKNKKTMLHSNFDNPSHSKHNLEIFTSPKQKVQSTLDVLQDNNEYSTKSISHSTQSDDISQLNTDILPTTLKQQQQQEVHNKPFKIVAYQ</sequence>
<name>A0A815K748_9BILA</name>
<feature type="compositionally biased region" description="Polar residues" evidence="1">
    <location>
        <begin position="67"/>
        <end position="76"/>
    </location>
</feature>
<feature type="compositionally biased region" description="Polar residues" evidence="1">
    <location>
        <begin position="99"/>
        <end position="117"/>
    </location>
</feature>
<evidence type="ECO:0000313" key="2">
    <source>
        <dbReference type="EMBL" id="CAF1389013.1"/>
    </source>
</evidence>
<accession>A0A815K748</accession>
<proteinExistence type="predicted"/>
<dbReference type="AlphaFoldDB" id="A0A815K748"/>
<gene>
    <name evidence="2" type="ORF">JYZ213_LOCUS37096</name>
</gene>
<dbReference type="Proteomes" id="UP000663845">
    <property type="component" value="Unassembled WGS sequence"/>
</dbReference>
<protein>
    <submittedName>
        <fullName evidence="2">Uncharacterized protein</fullName>
    </submittedName>
</protein>
<reference evidence="2" key="1">
    <citation type="submission" date="2021-02" db="EMBL/GenBank/DDBJ databases">
        <authorList>
            <person name="Nowell W R."/>
        </authorList>
    </citation>
    <scope>NUCLEOTIDE SEQUENCE</scope>
</reference>
<feature type="compositionally biased region" description="Low complexity" evidence="1">
    <location>
        <begin position="118"/>
        <end position="129"/>
    </location>
</feature>
<dbReference type="EMBL" id="CAJNOG010000960">
    <property type="protein sequence ID" value="CAF1389013.1"/>
    <property type="molecule type" value="Genomic_DNA"/>
</dbReference>